<keyword evidence="7" id="KW-1185">Reference proteome</keyword>
<comment type="similarity">
    <text evidence="4">Belongs to the ABC transporter superfamily. Macrolide exporter (TC 3.A.1.122) family.</text>
</comment>
<dbReference type="CDD" id="cd03255">
    <property type="entry name" value="ABC_MJ0796_LolCDE_FtsE"/>
    <property type="match status" value="1"/>
</dbReference>
<dbReference type="GO" id="GO:0098796">
    <property type="term" value="C:membrane protein complex"/>
    <property type="evidence" value="ECO:0007669"/>
    <property type="project" value="UniProtKB-ARBA"/>
</dbReference>
<dbReference type="EMBL" id="JACXAD010000023">
    <property type="protein sequence ID" value="MBD2769793.1"/>
    <property type="molecule type" value="Genomic_DNA"/>
</dbReference>
<evidence type="ECO:0000313" key="7">
    <source>
        <dbReference type="Proteomes" id="UP000612233"/>
    </source>
</evidence>
<dbReference type="PROSITE" id="PS50893">
    <property type="entry name" value="ABC_TRANSPORTER_2"/>
    <property type="match status" value="1"/>
</dbReference>
<proteinExistence type="inferred from homology"/>
<dbReference type="GO" id="GO:0005524">
    <property type="term" value="F:ATP binding"/>
    <property type="evidence" value="ECO:0007669"/>
    <property type="project" value="UniProtKB-KW"/>
</dbReference>
<dbReference type="GO" id="GO:0022857">
    <property type="term" value="F:transmembrane transporter activity"/>
    <property type="evidence" value="ECO:0007669"/>
    <property type="project" value="TreeGrafter"/>
</dbReference>
<feature type="domain" description="ABC transporter" evidence="5">
    <location>
        <begin position="12"/>
        <end position="238"/>
    </location>
</feature>
<keyword evidence="3 6" id="KW-0067">ATP-binding</keyword>
<gene>
    <name evidence="6" type="ORF">IC235_18035</name>
</gene>
<evidence type="ECO:0000256" key="3">
    <source>
        <dbReference type="ARBA" id="ARBA00022840"/>
    </source>
</evidence>
<dbReference type="GO" id="GO:0016887">
    <property type="term" value="F:ATP hydrolysis activity"/>
    <property type="evidence" value="ECO:0007669"/>
    <property type="project" value="InterPro"/>
</dbReference>
<keyword evidence="1" id="KW-0813">Transport</keyword>
<dbReference type="SMART" id="SM00382">
    <property type="entry name" value="AAA"/>
    <property type="match status" value="1"/>
</dbReference>
<dbReference type="PANTHER" id="PTHR24220:SF86">
    <property type="entry name" value="ABC TRANSPORTER ABCH.1"/>
    <property type="match status" value="1"/>
</dbReference>
<evidence type="ECO:0000313" key="6">
    <source>
        <dbReference type="EMBL" id="MBD2769793.1"/>
    </source>
</evidence>
<sequence>MPANAGRVVAEVRGASKVFQSGDTKITALHPTDLVLRAGELLLIVGPSGSGKTTLLSLLGCVIYPSTGEVIVDGTNVTHLDDRALARLRLRSIGFVFQSFNLVMPLTAEENVLMPLQLQGVPADEARDRAAHALQLVNMSHRRHSLPRQMSGGEQQRIAIARALVTEPPLMLCDEPTAALDPKSVDVVMQELRQLAQQGKALAVVTHDMRLVPFADRVVQVANGQAQEQLPGADLDHH</sequence>
<dbReference type="Gene3D" id="3.40.50.300">
    <property type="entry name" value="P-loop containing nucleotide triphosphate hydrolases"/>
    <property type="match status" value="1"/>
</dbReference>
<reference evidence="6" key="1">
    <citation type="submission" date="2020-09" db="EMBL/GenBank/DDBJ databases">
        <authorList>
            <person name="Kim M.K."/>
        </authorList>
    </citation>
    <scope>NUCLEOTIDE SEQUENCE</scope>
    <source>
        <strain evidence="6">BT664</strain>
    </source>
</reference>
<keyword evidence="2" id="KW-0547">Nucleotide-binding</keyword>
<dbReference type="InterPro" id="IPR015854">
    <property type="entry name" value="ABC_transpr_LolD-like"/>
</dbReference>
<protein>
    <submittedName>
        <fullName evidence="6">ABC transporter ATP-binding protein</fullName>
    </submittedName>
</protein>
<dbReference type="GO" id="GO:0005886">
    <property type="term" value="C:plasma membrane"/>
    <property type="evidence" value="ECO:0007669"/>
    <property type="project" value="TreeGrafter"/>
</dbReference>
<dbReference type="InterPro" id="IPR017871">
    <property type="entry name" value="ABC_transporter-like_CS"/>
</dbReference>
<dbReference type="Pfam" id="PF00005">
    <property type="entry name" value="ABC_tran"/>
    <property type="match status" value="1"/>
</dbReference>
<dbReference type="InterPro" id="IPR003593">
    <property type="entry name" value="AAA+_ATPase"/>
</dbReference>
<dbReference type="SUPFAM" id="SSF52540">
    <property type="entry name" value="P-loop containing nucleoside triphosphate hydrolases"/>
    <property type="match status" value="1"/>
</dbReference>
<comment type="caution">
    <text evidence="6">The sequence shown here is derived from an EMBL/GenBank/DDBJ whole genome shotgun (WGS) entry which is preliminary data.</text>
</comment>
<organism evidence="6 7">
    <name type="scientific">Hymenobacter montanus</name>
    <dbReference type="NCBI Taxonomy" id="2771359"/>
    <lineage>
        <taxon>Bacteria</taxon>
        <taxon>Pseudomonadati</taxon>
        <taxon>Bacteroidota</taxon>
        <taxon>Cytophagia</taxon>
        <taxon>Cytophagales</taxon>
        <taxon>Hymenobacteraceae</taxon>
        <taxon>Hymenobacter</taxon>
    </lineage>
</organism>
<dbReference type="PROSITE" id="PS00211">
    <property type="entry name" value="ABC_TRANSPORTER_1"/>
    <property type="match status" value="1"/>
</dbReference>
<accession>A0A927GKN9</accession>
<dbReference type="InterPro" id="IPR003439">
    <property type="entry name" value="ABC_transporter-like_ATP-bd"/>
</dbReference>
<dbReference type="AlphaFoldDB" id="A0A927GKN9"/>
<dbReference type="InterPro" id="IPR017911">
    <property type="entry name" value="MacB-like_ATP-bd"/>
</dbReference>
<evidence type="ECO:0000256" key="1">
    <source>
        <dbReference type="ARBA" id="ARBA00022448"/>
    </source>
</evidence>
<dbReference type="PANTHER" id="PTHR24220">
    <property type="entry name" value="IMPORT ATP-BINDING PROTEIN"/>
    <property type="match status" value="1"/>
</dbReference>
<evidence type="ECO:0000259" key="5">
    <source>
        <dbReference type="PROSITE" id="PS50893"/>
    </source>
</evidence>
<dbReference type="FunFam" id="3.40.50.300:FF:000032">
    <property type="entry name" value="Export ABC transporter ATP-binding protein"/>
    <property type="match status" value="1"/>
</dbReference>
<dbReference type="InterPro" id="IPR027417">
    <property type="entry name" value="P-loop_NTPase"/>
</dbReference>
<dbReference type="Proteomes" id="UP000612233">
    <property type="component" value="Unassembled WGS sequence"/>
</dbReference>
<evidence type="ECO:0000256" key="2">
    <source>
        <dbReference type="ARBA" id="ARBA00022741"/>
    </source>
</evidence>
<name>A0A927GKN9_9BACT</name>
<evidence type="ECO:0000256" key="4">
    <source>
        <dbReference type="ARBA" id="ARBA00038388"/>
    </source>
</evidence>